<dbReference type="Gene3D" id="3.30.160.60">
    <property type="entry name" value="Classic Zinc Finger"/>
    <property type="match status" value="1"/>
</dbReference>
<dbReference type="AlphaFoldDB" id="A0AAF0F7Y1"/>
<dbReference type="GO" id="GO:0008270">
    <property type="term" value="F:zinc ion binding"/>
    <property type="evidence" value="ECO:0007669"/>
    <property type="project" value="UniProtKB-KW"/>
</dbReference>
<proteinExistence type="predicted"/>
<evidence type="ECO:0000256" key="2">
    <source>
        <dbReference type="SAM" id="MobiDB-lite"/>
    </source>
</evidence>
<feature type="compositionally biased region" description="Polar residues" evidence="2">
    <location>
        <begin position="388"/>
        <end position="397"/>
    </location>
</feature>
<dbReference type="SUPFAM" id="SSF57667">
    <property type="entry name" value="beta-beta-alpha zinc fingers"/>
    <property type="match status" value="1"/>
</dbReference>
<dbReference type="InterPro" id="IPR013087">
    <property type="entry name" value="Znf_C2H2_type"/>
</dbReference>
<feature type="region of interest" description="Disordered" evidence="2">
    <location>
        <begin position="354"/>
        <end position="397"/>
    </location>
</feature>
<evidence type="ECO:0000259" key="3">
    <source>
        <dbReference type="PROSITE" id="PS50157"/>
    </source>
</evidence>
<protein>
    <recommendedName>
        <fullName evidence="3">C2H2-type domain-containing protein</fullName>
    </recommendedName>
</protein>
<keyword evidence="5" id="KW-1185">Reference proteome</keyword>
<feature type="compositionally biased region" description="Polar residues" evidence="2">
    <location>
        <begin position="360"/>
        <end position="381"/>
    </location>
</feature>
<accession>A0AAF0F7Y1</accession>
<feature type="domain" description="C2H2-type" evidence="3">
    <location>
        <begin position="322"/>
        <end position="352"/>
    </location>
</feature>
<name>A0AAF0F7Y1_9BASI</name>
<evidence type="ECO:0000313" key="5">
    <source>
        <dbReference type="Proteomes" id="UP001214628"/>
    </source>
</evidence>
<keyword evidence="1" id="KW-0479">Metal-binding</keyword>
<keyword evidence="1" id="KW-0863">Zinc-finger</keyword>
<feature type="domain" description="C2H2-type" evidence="3">
    <location>
        <begin position="290"/>
        <end position="317"/>
    </location>
</feature>
<organism evidence="4 5">
    <name type="scientific">Malassezia psittaci</name>
    <dbReference type="NCBI Taxonomy" id="1821823"/>
    <lineage>
        <taxon>Eukaryota</taxon>
        <taxon>Fungi</taxon>
        <taxon>Dikarya</taxon>
        <taxon>Basidiomycota</taxon>
        <taxon>Ustilaginomycotina</taxon>
        <taxon>Malasseziomycetes</taxon>
        <taxon>Malasseziales</taxon>
        <taxon>Malasseziaceae</taxon>
        <taxon>Malassezia</taxon>
    </lineage>
</organism>
<dbReference type="EMBL" id="CP118375">
    <property type="protein sequence ID" value="WFD41704.1"/>
    <property type="molecule type" value="Genomic_DNA"/>
</dbReference>
<dbReference type="Pfam" id="PF00096">
    <property type="entry name" value="zf-C2H2"/>
    <property type="match status" value="1"/>
</dbReference>
<evidence type="ECO:0000256" key="1">
    <source>
        <dbReference type="PROSITE-ProRule" id="PRU00042"/>
    </source>
</evidence>
<dbReference type="PROSITE" id="PS00028">
    <property type="entry name" value="ZINC_FINGER_C2H2_1"/>
    <property type="match status" value="2"/>
</dbReference>
<evidence type="ECO:0000313" key="4">
    <source>
        <dbReference type="EMBL" id="WFD41704.1"/>
    </source>
</evidence>
<sequence>MSMNTRLPYEFDARMASKISVMDEVMNPILEKEPFLELAMRDVAHPTLSDTISTLSDSSEYSLMPAFAFTNGRTQSSEVNEEYPMGQLPSPTNFSFGVYETLCNQTGQRSRSQVVGENLMMHNLTSTNPLSGDFTTNSFSLMSNPEHDLLGFLSQAVPLTQMTSNFQDGNAQDPVQALSNMPCILPMVSTAVPHTPPAMPNMNPDYFPDSYRQIYSTSLGSEMMDPMVSVVKPIISRDAAVQNSLASVSLAVLRGSPTAAITSPASKKSLTSVTEMGLIGNKRSSASRLYECPICHKMFERAYNRKMHITTHEAIENRLKPFFCPVESCGKRFARKHDKNRHYLGVHLRARKSGVRPSVNAASLPQNHASTPLTETQQSSWGDGMLLQDTQPTVWSS</sequence>
<keyword evidence="1" id="KW-0862">Zinc</keyword>
<dbReference type="Proteomes" id="UP001214628">
    <property type="component" value="Chromosome 1"/>
</dbReference>
<dbReference type="SMART" id="SM00355">
    <property type="entry name" value="ZnF_C2H2"/>
    <property type="match status" value="2"/>
</dbReference>
<dbReference type="PROSITE" id="PS50157">
    <property type="entry name" value="ZINC_FINGER_C2H2_2"/>
    <property type="match status" value="2"/>
</dbReference>
<reference evidence="4" key="1">
    <citation type="submission" date="2023-02" db="EMBL/GenBank/DDBJ databases">
        <title>Mating type loci evolution in Malassezia.</title>
        <authorList>
            <person name="Coelho M.A."/>
        </authorList>
    </citation>
    <scope>NUCLEOTIDE SEQUENCE</scope>
    <source>
        <strain evidence="4">CBS 14136</strain>
    </source>
</reference>
<dbReference type="InterPro" id="IPR036236">
    <property type="entry name" value="Znf_C2H2_sf"/>
</dbReference>
<gene>
    <name evidence="4" type="ORF">MPSI1_000338</name>
</gene>